<dbReference type="InterPro" id="IPR032806">
    <property type="entry name" value="YbfD_N"/>
</dbReference>
<proteinExistence type="predicted"/>
<keyword evidence="4" id="KW-1185">Reference proteome</keyword>
<sequence length="48" mass="5241">MSTTRLPDRFAELTDPRRRAATHSSISVVFIALCAVVCGYDDLLAIST</sequence>
<protein>
    <recommendedName>
        <fullName evidence="2">H repeat-associated protein N-terminal domain-containing protein</fullName>
    </recommendedName>
</protein>
<keyword evidence="1" id="KW-0472">Membrane</keyword>
<organism evidence="3 4">
    <name type="scientific">Planctopirus ephydatiae</name>
    <dbReference type="NCBI Taxonomy" id="2528019"/>
    <lineage>
        <taxon>Bacteria</taxon>
        <taxon>Pseudomonadati</taxon>
        <taxon>Planctomycetota</taxon>
        <taxon>Planctomycetia</taxon>
        <taxon>Planctomycetales</taxon>
        <taxon>Planctomycetaceae</taxon>
        <taxon>Planctopirus</taxon>
    </lineage>
</organism>
<dbReference type="AlphaFoldDB" id="A0A518GTG8"/>
<dbReference type="RefSeq" id="WP_145303521.1">
    <property type="nucleotide sequence ID" value="NZ_CP036299.1"/>
</dbReference>
<feature type="transmembrane region" description="Helical" evidence="1">
    <location>
        <begin position="20"/>
        <end position="40"/>
    </location>
</feature>
<gene>
    <name evidence="3" type="ORF">Spb1_38370</name>
</gene>
<dbReference type="Pfam" id="PF13808">
    <property type="entry name" value="DDE_Tnp_1_assoc"/>
    <property type="match status" value="1"/>
</dbReference>
<name>A0A518GTG8_9PLAN</name>
<dbReference type="EMBL" id="CP036299">
    <property type="protein sequence ID" value="QDV31891.1"/>
    <property type="molecule type" value="Genomic_DNA"/>
</dbReference>
<dbReference type="OrthoDB" id="291219at2"/>
<dbReference type="Proteomes" id="UP000315349">
    <property type="component" value="Chromosome"/>
</dbReference>
<evidence type="ECO:0000313" key="3">
    <source>
        <dbReference type="EMBL" id="QDV31891.1"/>
    </source>
</evidence>
<keyword evidence="1" id="KW-1133">Transmembrane helix</keyword>
<evidence type="ECO:0000256" key="1">
    <source>
        <dbReference type="SAM" id="Phobius"/>
    </source>
</evidence>
<keyword evidence="1" id="KW-0812">Transmembrane</keyword>
<accession>A0A518GTG8</accession>
<reference evidence="3 4" key="1">
    <citation type="submission" date="2019-02" db="EMBL/GenBank/DDBJ databases">
        <title>Deep-cultivation of Planctomycetes and their phenomic and genomic characterization uncovers novel biology.</title>
        <authorList>
            <person name="Wiegand S."/>
            <person name="Jogler M."/>
            <person name="Boedeker C."/>
            <person name="Pinto D."/>
            <person name="Vollmers J."/>
            <person name="Rivas-Marin E."/>
            <person name="Kohn T."/>
            <person name="Peeters S.H."/>
            <person name="Heuer A."/>
            <person name="Rast P."/>
            <person name="Oberbeckmann S."/>
            <person name="Bunk B."/>
            <person name="Jeske O."/>
            <person name="Meyerdierks A."/>
            <person name="Storesund J.E."/>
            <person name="Kallscheuer N."/>
            <person name="Luecker S."/>
            <person name="Lage O.M."/>
            <person name="Pohl T."/>
            <person name="Merkel B.J."/>
            <person name="Hornburger P."/>
            <person name="Mueller R.-W."/>
            <person name="Bruemmer F."/>
            <person name="Labrenz M."/>
            <person name="Spormann A.M."/>
            <person name="Op den Camp H."/>
            <person name="Overmann J."/>
            <person name="Amann R."/>
            <person name="Jetten M.S.M."/>
            <person name="Mascher T."/>
            <person name="Medema M.H."/>
            <person name="Devos D.P."/>
            <person name="Kaster A.-K."/>
            <person name="Ovreas L."/>
            <person name="Rohde M."/>
            <person name="Galperin M.Y."/>
            <person name="Jogler C."/>
        </authorList>
    </citation>
    <scope>NUCLEOTIDE SEQUENCE [LARGE SCALE GENOMIC DNA]</scope>
    <source>
        <strain evidence="3 4">Spb1</strain>
    </source>
</reference>
<feature type="domain" description="H repeat-associated protein N-terminal" evidence="2">
    <location>
        <begin position="8"/>
        <end position="47"/>
    </location>
</feature>
<evidence type="ECO:0000313" key="4">
    <source>
        <dbReference type="Proteomes" id="UP000315349"/>
    </source>
</evidence>
<evidence type="ECO:0000259" key="2">
    <source>
        <dbReference type="Pfam" id="PF13808"/>
    </source>
</evidence>
<dbReference type="KEGG" id="peh:Spb1_38370"/>